<evidence type="ECO:0000256" key="2">
    <source>
        <dbReference type="ARBA" id="ARBA00004123"/>
    </source>
</evidence>
<sequence>MHVNIKAPTNSTKYYNRKKTPSLILQGVCDNKLLLRDVYFGEVGSMHDSRVFCRSPLHRELQTNPERLLGKDGHLVGDSAYTLAHYMMTPFRDNGHLLDEQTHYNYIHASIRKSIERTFGLLKGATHESVSASETKEEDDTITTEENNKAIEEGDEIVEQCGSDSQKEGHNVVQPKRTAVKRNFHNVDAKMISYIDQQLKPKQDDKD</sequence>
<comment type="similarity">
    <text evidence="3">Belongs to the HARBI1 family.</text>
</comment>
<keyword evidence="9" id="KW-0255">Endonuclease</keyword>
<keyword evidence="5" id="KW-0479">Metal-binding</keyword>
<dbReference type="InterPro" id="IPR045249">
    <property type="entry name" value="HARBI1-like"/>
</dbReference>
<reference evidence="9 10" key="1">
    <citation type="journal article" date="2024" name="BMC Genomics">
        <title>De novo assembly and annotation of Popillia japonica's genome with initial clues to its potential as an invasive pest.</title>
        <authorList>
            <person name="Cucini C."/>
            <person name="Boschi S."/>
            <person name="Funari R."/>
            <person name="Cardaioli E."/>
            <person name="Iannotti N."/>
            <person name="Marturano G."/>
            <person name="Paoli F."/>
            <person name="Bruttini M."/>
            <person name="Carapelli A."/>
            <person name="Frati F."/>
            <person name="Nardi F."/>
        </authorList>
    </citation>
    <scope>NUCLEOTIDE SEQUENCE [LARGE SCALE GENOMIC DNA]</scope>
    <source>
        <strain evidence="9">DMR45628</strain>
    </source>
</reference>
<evidence type="ECO:0000256" key="4">
    <source>
        <dbReference type="ARBA" id="ARBA00022722"/>
    </source>
</evidence>
<gene>
    <name evidence="9" type="ORF">QE152_g8060</name>
</gene>
<keyword evidence="6" id="KW-0378">Hydrolase</keyword>
<proteinExistence type="inferred from homology"/>
<dbReference type="Proteomes" id="UP001458880">
    <property type="component" value="Unassembled WGS sequence"/>
</dbReference>
<dbReference type="PANTHER" id="PTHR22930:SF85">
    <property type="entry name" value="GH03217P-RELATED"/>
    <property type="match status" value="1"/>
</dbReference>
<comment type="cofactor">
    <cofactor evidence="1">
        <name>a divalent metal cation</name>
        <dbReference type="ChEBI" id="CHEBI:60240"/>
    </cofactor>
</comment>
<dbReference type="GO" id="GO:0005634">
    <property type="term" value="C:nucleus"/>
    <property type="evidence" value="ECO:0007669"/>
    <property type="project" value="UniProtKB-SubCell"/>
</dbReference>
<evidence type="ECO:0000256" key="5">
    <source>
        <dbReference type="ARBA" id="ARBA00022723"/>
    </source>
</evidence>
<dbReference type="Pfam" id="PF13359">
    <property type="entry name" value="DDE_Tnp_4"/>
    <property type="match status" value="1"/>
</dbReference>
<evidence type="ECO:0000256" key="1">
    <source>
        <dbReference type="ARBA" id="ARBA00001968"/>
    </source>
</evidence>
<keyword evidence="4" id="KW-0540">Nuclease</keyword>
<keyword evidence="7" id="KW-0539">Nucleus</keyword>
<dbReference type="InterPro" id="IPR027806">
    <property type="entry name" value="HARBI1_dom"/>
</dbReference>
<organism evidence="9 10">
    <name type="scientific">Popillia japonica</name>
    <name type="common">Japanese beetle</name>
    <dbReference type="NCBI Taxonomy" id="7064"/>
    <lineage>
        <taxon>Eukaryota</taxon>
        <taxon>Metazoa</taxon>
        <taxon>Ecdysozoa</taxon>
        <taxon>Arthropoda</taxon>
        <taxon>Hexapoda</taxon>
        <taxon>Insecta</taxon>
        <taxon>Pterygota</taxon>
        <taxon>Neoptera</taxon>
        <taxon>Endopterygota</taxon>
        <taxon>Coleoptera</taxon>
        <taxon>Polyphaga</taxon>
        <taxon>Scarabaeiformia</taxon>
        <taxon>Scarabaeidae</taxon>
        <taxon>Rutelinae</taxon>
        <taxon>Popillia</taxon>
    </lineage>
</organism>
<feature type="domain" description="DDE Tnp4" evidence="8">
    <location>
        <begin position="2"/>
        <end position="124"/>
    </location>
</feature>
<dbReference type="AlphaFoldDB" id="A0AAW1MD87"/>
<evidence type="ECO:0000313" key="9">
    <source>
        <dbReference type="EMBL" id="KAK9744064.1"/>
    </source>
</evidence>
<evidence type="ECO:0000259" key="8">
    <source>
        <dbReference type="Pfam" id="PF13359"/>
    </source>
</evidence>
<keyword evidence="10" id="KW-1185">Reference proteome</keyword>
<name>A0AAW1MD87_POPJA</name>
<dbReference type="GO" id="GO:0016787">
    <property type="term" value="F:hydrolase activity"/>
    <property type="evidence" value="ECO:0007669"/>
    <property type="project" value="UniProtKB-KW"/>
</dbReference>
<comment type="subcellular location">
    <subcellularLocation>
        <location evidence="2">Nucleus</location>
    </subcellularLocation>
</comment>
<evidence type="ECO:0000313" key="10">
    <source>
        <dbReference type="Proteomes" id="UP001458880"/>
    </source>
</evidence>
<protein>
    <submittedName>
        <fullName evidence="9">DDE superfamily endonuclease</fullName>
    </submittedName>
</protein>
<accession>A0AAW1MD87</accession>
<dbReference type="EMBL" id="JASPKY010000062">
    <property type="protein sequence ID" value="KAK9744064.1"/>
    <property type="molecule type" value="Genomic_DNA"/>
</dbReference>
<evidence type="ECO:0000256" key="7">
    <source>
        <dbReference type="ARBA" id="ARBA00023242"/>
    </source>
</evidence>
<comment type="caution">
    <text evidence="9">The sequence shown here is derived from an EMBL/GenBank/DDBJ whole genome shotgun (WGS) entry which is preliminary data.</text>
</comment>
<dbReference type="GO" id="GO:0004519">
    <property type="term" value="F:endonuclease activity"/>
    <property type="evidence" value="ECO:0007669"/>
    <property type="project" value="UniProtKB-KW"/>
</dbReference>
<evidence type="ECO:0000256" key="6">
    <source>
        <dbReference type="ARBA" id="ARBA00022801"/>
    </source>
</evidence>
<dbReference type="PANTHER" id="PTHR22930">
    <property type="match status" value="1"/>
</dbReference>
<dbReference type="GO" id="GO:0046872">
    <property type="term" value="F:metal ion binding"/>
    <property type="evidence" value="ECO:0007669"/>
    <property type="project" value="UniProtKB-KW"/>
</dbReference>
<evidence type="ECO:0000256" key="3">
    <source>
        <dbReference type="ARBA" id="ARBA00006958"/>
    </source>
</evidence>